<accession>A0ABM6PNW8</accession>
<dbReference type="Pfam" id="PF03480">
    <property type="entry name" value="DctP"/>
    <property type="match status" value="1"/>
</dbReference>
<proteinExistence type="predicted"/>
<dbReference type="Proteomes" id="UP000815698">
    <property type="component" value="Chromosome"/>
</dbReference>
<gene>
    <name evidence="2" type="ORF">COP05_09040</name>
</gene>
<dbReference type="InterPro" id="IPR018389">
    <property type="entry name" value="DctP_fam"/>
</dbReference>
<organism evidence="2 3">
    <name type="scientific">Dermabacter jinjuensis</name>
    <dbReference type="NCBI Taxonomy" id="1667168"/>
    <lineage>
        <taxon>Bacteria</taxon>
        <taxon>Bacillati</taxon>
        <taxon>Actinomycetota</taxon>
        <taxon>Actinomycetes</taxon>
        <taxon>Micrococcales</taxon>
        <taxon>Dermabacteraceae</taxon>
        <taxon>Dermabacter</taxon>
    </lineage>
</organism>
<name>A0ABM6PNW8_9MICO</name>
<keyword evidence="3" id="KW-1185">Reference proteome</keyword>
<dbReference type="EMBL" id="CP023482">
    <property type="protein sequence ID" value="ATH97215.1"/>
    <property type="molecule type" value="Genomic_DNA"/>
</dbReference>
<dbReference type="NCBIfam" id="NF037995">
    <property type="entry name" value="TRAP_S1"/>
    <property type="match status" value="1"/>
</dbReference>
<reference evidence="2 3" key="1">
    <citation type="journal article" date="2016" name="Int. J. Syst. Evol. Microbiol.">
        <title>Dermabacter jinjuensis sp. nov., a novel species of the genus Dermabacter isolated from a clinical specimen.</title>
        <authorList>
            <person name="Park Y.K."/>
            <person name="Lee K.M."/>
            <person name="Lee W.K."/>
            <person name="Cho M.J."/>
            <person name="Lee H.S."/>
            <person name="Cho Y.G."/>
            <person name="Lee Y.C."/>
            <person name="Lee W.K."/>
            <person name="Seong W.K."/>
            <person name="Hwang K.J."/>
        </authorList>
    </citation>
    <scope>NUCLEOTIDE SEQUENCE [LARGE SCALE GENOMIC DNA]</scope>
    <source>
        <strain evidence="2 3">32T</strain>
    </source>
</reference>
<dbReference type="InterPro" id="IPR004682">
    <property type="entry name" value="TRAP_DctP"/>
</dbReference>
<dbReference type="PROSITE" id="PS51318">
    <property type="entry name" value="TAT"/>
    <property type="match status" value="1"/>
</dbReference>
<dbReference type="PANTHER" id="PTHR33376">
    <property type="match status" value="1"/>
</dbReference>
<dbReference type="InterPro" id="IPR038404">
    <property type="entry name" value="TRAP_DctP_sf"/>
</dbReference>
<evidence type="ECO:0000313" key="3">
    <source>
        <dbReference type="Proteomes" id="UP000815698"/>
    </source>
</evidence>
<dbReference type="PANTHER" id="PTHR33376:SF2">
    <property type="entry name" value="DICARBOXYLATE-BINDING PERIPLASMIC PROTEIN"/>
    <property type="match status" value="1"/>
</dbReference>
<dbReference type="PIRSF" id="PIRSF006470">
    <property type="entry name" value="DctB"/>
    <property type="match status" value="1"/>
</dbReference>
<dbReference type="RefSeq" id="WP_034371936.1">
    <property type="nucleotide sequence ID" value="NZ_CP023482.1"/>
</dbReference>
<dbReference type="NCBIfam" id="TIGR00787">
    <property type="entry name" value="dctP"/>
    <property type="match status" value="1"/>
</dbReference>
<keyword evidence="1" id="KW-0732">Signal</keyword>
<dbReference type="InterPro" id="IPR006311">
    <property type="entry name" value="TAT_signal"/>
</dbReference>
<dbReference type="SUPFAM" id="SSF53850">
    <property type="entry name" value="Periplasmic binding protein-like II"/>
    <property type="match status" value="1"/>
</dbReference>
<sequence>MASMHPFTGMDGRHRRPFLAVSRRSVLGFAAAAGAASMLAACGGAEGKVSAEHVLSISLNQTETHPSYLALTKFGELLEKGTSGRWGARVYANESLGAQQEVIQLVADGAVDMAVISSPQMENLSLRFRPLNLPGIFIDSDHQAAVLKDKSIVGELFESLVESKNIRVLGGFTQGSRHLYTNTPVASPDDLKGKKIRVQESDVFIALIRAMGASPTPMAYGEVYTALQAGVLDGAENNEISYVTQRHYEVAKYFTLTNHLVGLDYVVAGENTLAKMSADDRGVFLDCFTKAQDYFVRLWKTETEKAIETMKEAGATIQETDPSVFGPAIDSVAEQFLATAEDEELYTKVREHEAAKGIAR</sequence>
<evidence type="ECO:0000256" key="1">
    <source>
        <dbReference type="ARBA" id="ARBA00022729"/>
    </source>
</evidence>
<dbReference type="Gene3D" id="3.40.190.170">
    <property type="entry name" value="Bacterial extracellular solute-binding protein, family 7"/>
    <property type="match status" value="1"/>
</dbReference>
<protein>
    <submittedName>
        <fullName evidence="2">C4-dicarboxylate ABC transporter substrate-binding protein</fullName>
    </submittedName>
</protein>
<dbReference type="CDD" id="cd13671">
    <property type="entry name" value="PBP2_TRAP_SBP_like_3"/>
    <property type="match status" value="1"/>
</dbReference>
<evidence type="ECO:0000313" key="2">
    <source>
        <dbReference type="EMBL" id="ATH97215.1"/>
    </source>
</evidence>